<dbReference type="SUPFAM" id="SSF53474">
    <property type="entry name" value="alpha/beta-Hydrolases"/>
    <property type="match status" value="1"/>
</dbReference>
<dbReference type="Proteomes" id="UP000438699">
    <property type="component" value="Unassembled WGS sequence"/>
</dbReference>
<protein>
    <submittedName>
        <fullName evidence="2">DUF3089 domain-containing protein</fullName>
    </submittedName>
</protein>
<dbReference type="Pfam" id="PF11288">
    <property type="entry name" value="DUF3089"/>
    <property type="match status" value="1"/>
</dbReference>
<reference evidence="2 3" key="1">
    <citation type="journal article" date="2017" name="Int. J. Syst. Evol. Microbiol.">
        <title>Desulfovibrio senegalensis sp. nov., a mesophilic sulfate reducer isolated from marine sediment.</title>
        <authorList>
            <person name="Thioye A."/>
            <person name="Gam Z.B.A."/>
            <person name="Mbengue M."/>
            <person name="Cayol J.L."/>
            <person name="Joseph-Bartoli M."/>
            <person name="Toure-Kane C."/>
            <person name="Labat M."/>
        </authorList>
    </citation>
    <scope>NUCLEOTIDE SEQUENCE [LARGE SCALE GENOMIC DNA]</scope>
    <source>
        <strain evidence="2 3">DSM 101509</strain>
    </source>
</reference>
<feature type="chain" id="PRO_5026697143" evidence="1">
    <location>
        <begin position="38"/>
        <end position="343"/>
    </location>
</feature>
<accession>A0A6N6N2L7</accession>
<comment type="caution">
    <text evidence="2">The sequence shown here is derived from an EMBL/GenBank/DDBJ whole genome shotgun (WGS) entry which is preliminary data.</text>
</comment>
<gene>
    <name evidence="2" type="ORF">F8A88_10010</name>
</gene>
<name>A0A6N6N2L7_9BACT</name>
<keyword evidence="3" id="KW-1185">Reference proteome</keyword>
<evidence type="ECO:0000256" key="1">
    <source>
        <dbReference type="SAM" id="SignalP"/>
    </source>
</evidence>
<dbReference type="OrthoDB" id="9794645at2"/>
<dbReference type="InterPro" id="IPR029058">
    <property type="entry name" value="AB_hydrolase_fold"/>
</dbReference>
<organism evidence="2 3">
    <name type="scientific">Pseudodesulfovibrio senegalensis</name>
    <dbReference type="NCBI Taxonomy" id="1721087"/>
    <lineage>
        <taxon>Bacteria</taxon>
        <taxon>Pseudomonadati</taxon>
        <taxon>Thermodesulfobacteriota</taxon>
        <taxon>Desulfovibrionia</taxon>
        <taxon>Desulfovibrionales</taxon>
        <taxon>Desulfovibrionaceae</taxon>
    </lineage>
</organism>
<proteinExistence type="predicted"/>
<feature type="signal peptide" evidence="1">
    <location>
        <begin position="1"/>
        <end position="37"/>
    </location>
</feature>
<evidence type="ECO:0000313" key="3">
    <source>
        <dbReference type="Proteomes" id="UP000438699"/>
    </source>
</evidence>
<dbReference type="EMBL" id="WAIE01000004">
    <property type="protein sequence ID" value="KAB1441282.1"/>
    <property type="molecule type" value="Genomic_DNA"/>
</dbReference>
<sequence>MASWYAPAKNWRRPVPNVRVIIVVSLFCILSTAPIGAADNDNCCEIPACADYSADNAWASRPAQPNKRADVFYVYPTIYSDKSPKNMDVFDKRLRREVQGLLKSQAGAFSPAANLFAPYYRQLSFPNLDSQKDKFHNTYFRIGMDDVHRAFDYYLAFLNQGRPFILAGHSQGAIILVDLLRRRFHDPVLQEKLVAAYVIGYSVTREDLKKYPWIKPAQRADDTGVVVSWNTEAPGCSGSPVLLPGAVSINPLNWKTDGTPADKNLNLGAVFFDDLTGAIKREVPHYTGAYLDTKTRALMTSPPEKLDLGRFPPGVLHKYDFALWYRNIERNAQDRIEAYLQKH</sequence>
<dbReference type="InterPro" id="IPR021440">
    <property type="entry name" value="DUF3089"/>
</dbReference>
<dbReference type="AlphaFoldDB" id="A0A6N6N2L7"/>
<evidence type="ECO:0000313" key="2">
    <source>
        <dbReference type="EMBL" id="KAB1441282.1"/>
    </source>
</evidence>
<keyword evidence="1" id="KW-0732">Signal</keyword>